<dbReference type="CDD" id="cd02440">
    <property type="entry name" value="AdoMet_MTases"/>
    <property type="match status" value="1"/>
</dbReference>
<evidence type="ECO:0000256" key="2">
    <source>
        <dbReference type="ARBA" id="ARBA00022603"/>
    </source>
</evidence>
<dbReference type="NCBIfam" id="TIGR00537">
    <property type="entry name" value="hemK_rel_arch"/>
    <property type="match status" value="1"/>
</dbReference>
<dbReference type="Gene3D" id="3.40.50.150">
    <property type="entry name" value="Vaccinia Virus protein VP39"/>
    <property type="match status" value="1"/>
</dbReference>
<keyword evidence="7" id="KW-1185">Reference proteome</keyword>
<accession>A0ABW1FW51</accession>
<keyword evidence="2 6" id="KW-0489">Methyltransferase</keyword>
<dbReference type="GO" id="GO:0008168">
    <property type="term" value="F:methyltransferase activity"/>
    <property type="evidence" value="ECO:0007669"/>
    <property type="project" value="UniProtKB-KW"/>
</dbReference>
<dbReference type="RefSeq" id="WP_380580396.1">
    <property type="nucleotide sequence ID" value="NZ_JBHSQJ010000017.1"/>
</dbReference>
<dbReference type="InterPro" id="IPR052190">
    <property type="entry name" value="Euk-Arch_PrmC-MTase"/>
</dbReference>
<feature type="domain" description="Methyltransferase small" evidence="5">
    <location>
        <begin position="4"/>
        <end position="104"/>
    </location>
</feature>
<evidence type="ECO:0000256" key="1">
    <source>
        <dbReference type="ARBA" id="ARBA00006149"/>
    </source>
</evidence>
<evidence type="ECO:0000259" key="5">
    <source>
        <dbReference type="Pfam" id="PF05175"/>
    </source>
</evidence>
<evidence type="ECO:0000313" key="6">
    <source>
        <dbReference type="EMBL" id="MFC5906710.1"/>
    </source>
</evidence>
<dbReference type="Pfam" id="PF05175">
    <property type="entry name" value="MTS"/>
    <property type="match status" value="1"/>
</dbReference>
<proteinExistence type="inferred from homology"/>
<dbReference type="GO" id="GO:0032259">
    <property type="term" value="P:methylation"/>
    <property type="evidence" value="ECO:0007669"/>
    <property type="project" value="UniProtKB-KW"/>
</dbReference>
<dbReference type="InterPro" id="IPR007848">
    <property type="entry name" value="Small_mtfrase_dom"/>
</dbReference>
<protein>
    <submittedName>
        <fullName evidence="6">HemK2/MTQ2 family protein methyltransferase</fullName>
        <ecNumber evidence="6">2.1.1.-</ecNumber>
    </submittedName>
</protein>
<organism evidence="6 7">
    <name type="scientific">Streptacidiphilus monticola</name>
    <dbReference type="NCBI Taxonomy" id="2161674"/>
    <lineage>
        <taxon>Bacteria</taxon>
        <taxon>Bacillati</taxon>
        <taxon>Actinomycetota</taxon>
        <taxon>Actinomycetes</taxon>
        <taxon>Kitasatosporales</taxon>
        <taxon>Streptomycetaceae</taxon>
        <taxon>Streptacidiphilus</taxon>
    </lineage>
</organism>
<reference evidence="7" key="1">
    <citation type="journal article" date="2019" name="Int. J. Syst. Evol. Microbiol.">
        <title>The Global Catalogue of Microorganisms (GCM) 10K type strain sequencing project: providing services to taxonomists for standard genome sequencing and annotation.</title>
        <authorList>
            <consortium name="The Broad Institute Genomics Platform"/>
            <consortium name="The Broad Institute Genome Sequencing Center for Infectious Disease"/>
            <person name="Wu L."/>
            <person name="Ma J."/>
        </authorList>
    </citation>
    <scope>NUCLEOTIDE SEQUENCE [LARGE SCALE GENOMIC DNA]</scope>
    <source>
        <strain evidence="7">JCM 4816</strain>
    </source>
</reference>
<evidence type="ECO:0000256" key="3">
    <source>
        <dbReference type="ARBA" id="ARBA00022679"/>
    </source>
</evidence>
<comment type="similarity">
    <text evidence="1">Belongs to the eukaryotic/archaeal PrmC-related family.</text>
</comment>
<dbReference type="PANTHER" id="PTHR45875">
    <property type="entry name" value="METHYLTRANSFERASE N6AMT1"/>
    <property type="match status" value="1"/>
</dbReference>
<evidence type="ECO:0000256" key="4">
    <source>
        <dbReference type="ARBA" id="ARBA00022691"/>
    </source>
</evidence>
<dbReference type="EMBL" id="JBHSQJ010000017">
    <property type="protein sequence ID" value="MFC5906710.1"/>
    <property type="molecule type" value="Genomic_DNA"/>
</dbReference>
<dbReference type="InterPro" id="IPR004557">
    <property type="entry name" value="PrmC-related"/>
</dbReference>
<gene>
    <name evidence="6" type="ORF">ACFP3V_05695</name>
</gene>
<keyword evidence="4" id="KW-0949">S-adenosyl-L-methionine</keyword>
<evidence type="ECO:0000313" key="7">
    <source>
        <dbReference type="Proteomes" id="UP001596174"/>
    </source>
</evidence>
<dbReference type="EC" id="2.1.1.-" evidence="6"/>
<name>A0ABW1FW51_9ACTN</name>
<dbReference type="PROSITE" id="PS00092">
    <property type="entry name" value="N6_MTASE"/>
    <property type="match status" value="1"/>
</dbReference>
<dbReference type="SUPFAM" id="SSF53335">
    <property type="entry name" value="S-adenosyl-L-methionine-dependent methyltransferases"/>
    <property type="match status" value="1"/>
</dbReference>
<dbReference type="InterPro" id="IPR002052">
    <property type="entry name" value="DNA_methylase_N6_adenine_CS"/>
</dbReference>
<sequence length="217" mass="22936">MLLITPPGVYRAQADTELLLAALEEEPLPSGAAVLDIGTGSGALAVAAARRGAAVTAVDVSWPALASAVLNGALHGRRIRARHGDLLRPVVGRRFDLVLANPPYVPAPTPLSSARGAARAWDAGPDGRQLVDRICAHAPAFLRPGGVLLLVHSDLCGVERTCAALRATGLRAAVVARVTQPFGPVMRARAEWFERQGLIEPGRREEELVVIRGVRPR</sequence>
<dbReference type="InterPro" id="IPR029063">
    <property type="entry name" value="SAM-dependent_MTases_sf"/>
</dbReference>
<keyword evidence="3 6" id="KW-0808">Transferase</keyword>
<dbReference type="Proteomes" id="UP001596174">
    <property type="component" value="Unassembled WGS sequence"/>
</dbReference>
<comment type="caution">
    <text evidence="6">The sequence shown here is derived from an EMBL/GenBank/DDBJ whole genome shotgun (WGS) entry which is preliminary data.</text>
</comment>
<dbReference type="PANTHER" id="PTHR45875:SF1">
    <property type="entry name" value="METHYLTRANSFERASE N6AMT1"/>
    <property type="match status" value="1"/>
</dbReference>